<dbReference type="Pfam" id="PF03458">
    <property type="entry name" value="Gly_transporter"/>
    <property type="match status" value="2"/>
</dbReference>
<evidence type="ECO:0000256" key="5">
    <source>
        <dbReference type="ARBA" id="ARBA00022989"/>
    </source>
</evidence>
<feature type="transmembrane region" description="Helical" evidence="7">
    <location>
        <begin position="190"/>
        <end position="209"/>
    </location>
</feature>
<evidence type="ECO:0000313" key="10">
    <source>
        <dbReference type="Proteomes" id="UP001500984"/>
    </source>
</evidence>
<keyword evidence="6 7" id="KW-0472">Membrane</keyword>
<dbReference type="InterPro" id="IPR005115">
    <property type="entry name" value="Gly_transporter"/>
</dbReference>
<feature type="transmembrane region" description="Helical" evidence="7">
    <location>
        <begin position="107"/>
        <end position="126"/>
    </location>
</feature>
<proteinExistence type="inferred from homology"/>
<keyword evidence="4 7" id="KW-0812">Transmembrane</keyword>
<sequence>MAGSVRAGAALGYAGGVEPLMLALDLLGVFAFALSGNLLASRKDIDIMGSLILGLAVGLGGGIMRDVILGRVPASLADPLYLVPPLISAALVYLLGQRAHRARVPIIVFDAVGLGVFVVTGTTIALEAGLPLPSAVVLGCLTGVGGGVLRDVLANEIPAIFNGSDIYLLPALLGAACTVGAWSQGWLGPLTALVIAAIVFAFRMVAWFFQWQVPSPMRGWSLRRRRRREPCGRSVFRRPSARLVRTVRARFRRRPASGGAE</sequence>
<dbReference type="Proteomes" id="UP001500984">
    <property type="component" value="Unassembled WGS sequence"/>
</dbReference>
<evidence type="ECO:0000256" key="7">
    <source>
        <dbReference type="SAM" id="Phobius"/>
    </source>
</evidence>
<keyword evidence="3" id="KW-1003">Cell membrane</keyword>
<keyword evidence="10" id="KW-1185">Reference proteome</keyword>
<evidence type="ECO:0000256" key="6">
    <source>
        <dbReference type="ARBA" id="ARBA00023136"/>
    </source>
</evidence>
<feature type="transmembrane region" description="Helical" evidence="7">
    <location>
        <begin position="132"/>
        <end position="154"/>
    </location>
</feature>
<feature type="transmembrane region" description="Helical" evidence="7">
    <location>
        <begin position="20"/>
        <end position="40"/>
    </location>
</feature>
<protein>
    <submittedName>
        <fullName evidence="9">Trimeric intracellular cation channel family protein</fullName>
    </submittedName>
</protein>
<name>A0ABN2X2B5_9MICO</name>
<evidence type="ECO:0000256" key="1">
    <source>
        <dbReference type="ARBA" id="ARBA00004651"/>
    </source>
</evidence>
<dbReference type="EMBL" id="BAAAPZ010000012">
    <property type="protein sequence ID" value="GAA2102348.1"/>
    <property type="molecule type" value="Genomic_DNA"/>
</dbReference>
<evidence type="ECO:0000256" key="4">
    <source>
        <dbReference type="ARBA" id="ARBA00022692"/>
    </source>
</evidence>
<gene>
    <name evidence="9" type="ORF">GCM10009823_25790</name>
</gene>
<dbReference type="PANTHER" id="PTHR30506:SF3">
    <property type="entry name" value="UPF0126 INNER MEMBRANE PROTEIN YADS-RELATED"/>
    <property type="match status" value="1"/>
</dbReference>
<evidence type="ECO:0000256" key="2">
    <source>
        <dbReference type="ARBA" id="ARBA00008193"/>
    </source>
</evidence>
<comment type="subcellular location">
    <subcellularLocation>
        <location evidence="1">Cell membrane</location>
        <topology evidence="1">Multi-pass membrane protein</topology>
    </subcellularLocation>
</comment>
<keyword evidence="5 7" id="KW-1133">Transmembrane helix</keyword>
<feature type="domain" description="Glycine transporter" evidence="8">
    <location>
        <begin position="23"/>
        <end position="95"/>
    </location>
</feature>
<comment type="caution">
    <text evidence="9">The sequence shown here is derived from an EMBL/GenBank/DDBJ whole genome shotgun (WGS) entry which is preliminary data.</text>
</comment>
<comment type="similarity">
    <text evidence="2">Belongs to the UPF0126 family.</text>
</comment>
<evidence type="ECO:0000256" key="3">
    <source>
        <dbReference type="ARBA" id="ARBA00022475"/>
    </source>
</evidence>
<evidence type="ECO:0000313" key="9">
    <source>
        <dbReference type="EMBL" id="GAA2102348.1"/>
    </source>
</evidence>
<reference evidence="9 10" key="1">
    <citation type="journal article" date="2019" name="Int. J. Syst. Evol. Microbiol.">
        <title>The Global Catalogue of Microorganisms (GCM) 10K type strain sequencing project: providing services to taxonomists for standard genome sequencing and annotation.</title>
        <authorList>
            <consortium name="The Broad Institute Genomics Platform"/>
            <consortium name="The Broad Institute Genome Sequencing Center for Infectious Disease"/>
            <person name="Wu L."/>
            <person name="Ma J."/>
        </authorList>
    </citation>
    <scope>NUCLEOTIDE SEQUENCE [LARGE SCALE GENOMIC DNA]</scope>
    <source>
        <strain evidence="9 10">JCM 15900</strain>
    </source>
</reference>
<evidence type="ECO:0000259" key="8">
    <source>
        <dbReference type="Pfam" id="PF03458"/>
    </source>
</evidence>
<accession>A0ABN2X2B5</accession>
<feature type="transmembrane region" description="Helical" evidence="7">
    <location>
        <begin position="166"/>
        <end position="184"/>
    </location>
</feature>
<feature type="transmembrane region" description="Helical" evidence="7">
    <location>
        <begin position="76"/>
        <end position="95"/>
    </location>
</feature>
<feature type="transmembrane region" description="Helical" evidence="7">
    <location>
        <begin position="47"/>
        <end position="64"/>
    </location>
</feature>
<feature type="domain" description="Glycine transporter" evidence="8">
    <location>
        <begin position="108"/>
        <end position="181"/>
    </location>
</feature>
<dbReference type="PANTHER" id="PTHR30506">
    <property type="entry name" value="INNER MEMBRANE PROTEIN"/>
    <property type="match status" value="1"/>
</dbReference>
<organism evidence="9 10">
    <name type="scientific">Brevibacterium salitolerans</name>
    <dbReference type="NCBI Taxonomy" id="1403566"/>
    <lineage>
        <taxon>Bacteria</taxon>
        <taxon>Bacillati</taxon>
        <taxon>Actinomycetota</taxon>
        <taxon>Actinomycetes</taxon>
        <taxon>Micrococcales</taxon>
        <taxon>Brevibacteriaceae</taxon>
        <taxon>Brevibacterium</taxon>
    </lineage>
</organism>